<dbReference type="AlphaFoldDB" id="A0A0A9CMG0"/>
<accession>A0A0A9CMG0</accession>
<protein>
    <submittedName>
        <fullName evidence="1">Uncharacterized protein</fullName>
    </submittedName>
</protein>
<name>A0A0A9CMG0_ARUDO</name>
<sequence length="105" mass="11713">MVSLPLVVDSMMNLELRPVRYPALSRTAFACLNSSPSTRNSAPTASSAIFTRIGKSGNWNPFPFLYNERMCSICSSLSMSFMTSCNVSCWKRFMISAGPWCCCCW</sequence>
<evidence type="ECO:0000313" key="1">
    <source>
        <dbReference type="EMBL" id="JAD77504.1"/>
    </source>
</evidence>
<reference evidence="1" key="1">
    <citation type="submission" date="2014-09" db="EMBL/GenBank/DDBJ databases">
        <authorList>
            <person name="Magalhaes I.L.F."/>
            <person name="Oliveira U."/>
            <person name="Santos F.R."/>
            <person name="Vidigal T.H.D.A."/>
            <person name="Brescovit A.D."/>
            <person name="Santos A.J."/>
        </authorList>
    </citation>
    <scope>NUCLEOTIDE SEQUENCE</scope>
    <source>
        <tissue evidence="1">Shoot tissue taken approximately 20 cm above the soil surface</tissue>
    </source>
</reference>
<reference evidence="1" key="2">
    <citation type="journal article" date="2015" name="Data Brief">
        <title>Shoot transcriptome of the giant reed, Arundo donax.</title>
        <authorList>
            <person name="Barrero R.A."/>
            <person name="Guerrero F.D."/>
            <person name="Moolhuijzen P."/>
            <person name="Goolsby J.A."/>
            <person name="Tidwell J."/>
            <person name="Bellgard S.E."/>
            <person name="Bellgard M.I."/>
        </authorList>
    </citation>
    <scope>NUCLEOTIDE SEQUENCE</scope>
    <source>
        <tissue evidence="1">Shoot tissue taken approximately 20 cm above the soil surface</tissue>
    </source>
</reference>
<dbReference type="EMBL" id="GBRH01220391">
    <property type="protein sequence ID" value="JAD77504.1"/>
    <property type="molecule type" value="Transcribed_RNA"/>
</dbReference>
<proteinExistence type="predicted"/>
<organism evidence="1">
    <name type="scientific">Arundo donax</name>
    <name type="common">Giant reed</name>
    <name type="synonym">Donax arundinaceus</name>
    <dbReference type="NCBI Taxonomy" id="35708"/>
    <lineage>
        <taxon>Eukaryota</taxon>
        <taxon>Viridiplantae</taxon>
        <taxon>Streptophyta</taxon>
        <taxon>Embryophyta</taxon>
        <taxon>Tracheophyta</taxon>
        <taxon>Spermatophyta</taxon>
        <taxon>Magnoliopsida</taxon>
        <taxon>Liliopsida</taxon>
        <taxon>Poales</taxon>
        <taxon>Poaceae</taxon>
        <taxon>PACMAD clade</taxon>
        <taxon>Arundinoideae</taxon>
        <taxon>Arundineae</taxon>
        <taxon>Arundo</taxon>
    </lineage>
</organism>